<proteinExistence type="predicted"/>
<dbReference type="AlphaFoldDB" id="A0A0S3SDK9"/>
<protein>
    <submittedName>
        <fullName evidence="1">Uncharacterized protein</fullName>
    </submittedName>
</protein>
<dbReference type="EMBL" id="AP015039">
    <property type="protein sequence ID" value="BAT90927.1"/>
    <property type="molecule type" value="Genomic_DNA"/>
</dbReference>
<evidence type="ECO:0000313" key="1">
    <source>
        <dbReference type="EMBL" id="BAT90927.1"/>
    </source>
</evidence>
<reference evidence="1 2" key="1">
    <citation type="journal article" date="2015" name="Sci. Rep.">
        <title>The power of single molecule real-time sequencing technology in the de novo assembly of a eukaryotic genome.</title>
        <authorList>
            <person name="Sakai H."/>
            <person name="Naito K."/>
            <person name="Ogiso-Tanaka E."/>
            <person name="Takahashi Y."/>
            <person name="Iseki K."/>
            <person name="Muto C."/>
            <person name="Satou K."/>
            <person name="Teruya K."/>
            <person name="Shiroma A."/>
            <person name="Shimoji M."/>
            <person name="Hirano T."/>
            <person name="Itoh T."/>
            <person name="Kaga A."/>
            <person name="Tomooka N."/>
        </authorList>
    </citation>
    <scope>NUCLEOTIDE SEQUENCE [LARGE SCALE GENOMIC DNA]</scope>
    <source>
        <strain evidence="2">cv. Shumari</strain>
    </source>
</reference>
<accession>A0A0S3SDK9</accession>
<name>A0A0S3SDK9_PHAAN</name>
<evidence type="ECO:0000313" key="2">
    <source>
        <dbReference type="Proteomes" id="UP000291084"/>
    </source>
</evidence>
<organism evidence="1 2">
    <name type="scientific">Vigna angularis var. angularis</name>
    <dbReference type="NCBI Taxonomy" id="157739"/>
    <lineage>
        <taxon>Eukaryota</taxon>
        <taxon>Viridiplantae</taxon>
        <taxon>Streptophyta</taxon>
        <taxon>Embryophyta</taxon>
        <taxon>Tracheophyta</taxon>
        <taxon>Spermatophyta</taxon>
        <taxon>Magnoliopsida</taxon>
        <taxon>eudicotyledons</taxon>
        <taxon>Gunneridae</taxon>
        <taxon>Pentapetalae</taxon>
        <taxon>rosids</taxon>
        <taxon>fabids</taxon>
        <taxon>Fabales</taxon>
        <taxon>Fabaceae</taxon>
        <taxon>Papilionoideae</taxon>
        <taxon>50 kb inversion clade</taxon>
        <taxon>NPAAA clade</taxon>
        <taxon>indigoferoid/millettioid clade</taxon>
        <taxon>Phaseoleae</taxon>
        <taxon>Vigna</taxon>
    </lineage>
</organism>
<gene>
    <name evidence="1" type="primary">Vigan.06G222200</name>
    <name evidence="1" type="ORF">VIGAN_06222200</name>
</gene>
<keyword evidence="2" id="KW-1185">Reference proteome</keyword>
<sequence>MSFSTFSVKKNYDYMTITSQTIEVKGLKLLYTALISKIQPPFYFLQSYQFFLCLRCRNIFSDNRLGMGSTLICDSRFKSSALSNQALNHFAEFFVSASQHISQLNINMVLH</sequence>
<dbReference type="Proteomes" id="UP000291084">
    <property type="component" value="Chromosome 6"/>
</dbReference>